<dbReference type="InterPro" id="IPR051470">
    <property type="entry name" value="Thiol:disulfide_interchange"/>
</dbReference>
<keyword evidence="4" id="KW-1185">Reference proteome</keyword>
<dbReference type="RefSeq" id="WP_011587331.1">
    <property type="nucleotide sequence ID" value="NC_008260.1"/>
</dbReference>
<comment type="similarity">
    <text evidence="1">Belongs to the thioredoxin family. DsbC subfamily.</text>
</comment>
<dbReference type="CDD" id="cd03020">
    <property type="entry name" value="DsbA_DsbC_DsbG"/>
    <property type="match status" value="1"/>
</dbReference>
<keyword evidence="1" id="KW-0732">Signal</keyword>
<dbReference type="eggNOG" id="COG1651">
    <property type="taxonomic scope" value="Bacteria"/>
</dbReference>
<dbReference type="EMBL" id="AM286690">
    <property type="protein sequence ID" value="CAL15481.1"/>
    <property type="molecule type" value="Genomic_DNA"/>
</dbReference>
<dbReference type="OrthoDB" id="5298214at2"/>
<dbReference type="Pfam" id="PF13098">
    <property type="entry name" value="Thioredoxin_2"/>
    <property type="match status" value="1"/>
</dbReference>
<evidence type="ECO:0000313" key="3">
    <source>
        <dbReference type="EMBL" id="CAL15481.1"/>
    </source>
</evidence>
<dbReference type="NCBIfam" id="NF008657">
    <property type="entry name" value="PRK11657.1"/>
    <property type="match status" value="1"/>
</dbReference>
<feature type="chain" id="PRO_5010007358" description="Thiol:disulfide interchange protein" evidence="1">
    <location>
        <begin position="22"/>
        <end position="182"/>
    </location>
</feature>
<reference evidence="3 4" key="1">
    <citation type="journal article" date="2006" name="Nat. Biotechnol.">
        <title>Genome sequence of the ubiquitous hydrocarbon-degrading marine bacterium Alcanivorax borkumensis.</title>
        <authorList>
            <person name="Schneiker S."/>
            <person name="Martins dos Santos V.A.P."/>
            <person name="Bartels D."/>
            <person name="Bekel T."/>
            <person name="Brecht M."/>
            <person name="Buhrmester J."/>
            <person name="Chernikova T.N."/>
            <person name="Denaro R."/>
            <person name="Ferrer M."/>
            <person name="Gertler C."/>
            <person name="Goesmann A."/>
            <person name="Golyshina O.V."/>
            <person name="Kaminski F."/>
            <person name="Khachane A.N."/>
            <person name="Lang S."/>
            <person name="Linke B."/>
            <person name="McHardy A.C."/>
            <person name="Meyer F."/>
            <person name="Nechitaylo T."/>
            <person name="Puehler A."/>
            <person name="Regenhardt D."/>
            <person name="Rupp O."/>
            <person name="Sabirova J.S."/>
            <person name="Selbitschka W."/>
            <person name="Yakimov M.M."/>
            <person name="Timmis K.N."/>
            <person name="Vorhoelter F.-J."/>
            <person name="Weidner S."/>
            <person name="Kaiser O."/>
            <person name="Golyshin P.N."/>
        </authorList>
    </citation>
    <scope>NUCLEOTIDE SEQUENCE [LARGE SCALE GENOMIC DNA]</scope>
    <source>
        <strain evidence="4">ATCC 700651 / DSM 11573 / NCIMB 13689 / SK2</strain>
    </source>
</reference>
<dbReference type="InterPro" id="IPR036249">
    <property type="entry name" value="Thioredoxin-like_sf"/>
</dbReference>
<dbReference type="PANTHER" id="PTHR35272:SF4">
    <property type="entry name" value="THIOL:DISULFIDE INTERCHANGE PROTEIN DSBG"/>
    <property type="match status" value="1"/>
</dbReference>
<dbReference type="Proteomes" id="UP000008871">
    <property type="component" value="Chromosome"/>
</dbReference>
<dbReference type="HOGENOM" id="CLU_094179_0_0_6"/>
<dbReference type="STRING" id="393595.ABO_0033"/>
<name>Q0VTM7_ALCBS</name>
<organism evidence="3 4">
    <name type="scientific">Alcanivorax borkumensis (strain ATCC 700651 / DSM 11573 / NCIMB 13689 / SK2)</name>
    <dbReference type="NCBI Taxonomy" id="393595"/>
    <lineage>
        <taxon>Bacteria</taxon>
        <taxon>Pseudomonadati</taxon>
        <taxon>Pseudomonadota</taxon>
        <taxon>Gammaproteobacteria</taxon>
        <taxon>Oceanospirillales</taxon>
        <taxon>Alcanivoracaceae</taxon>
        <taxon>Alcanivorax</taxon>
    </lineage>
</organism>
<dbReference type="Gene3D" id="3.40.30.10">
    <property type="entry name" value="Glutaredoxin"/>
    <property type="match status" value="1"/>
</dbReference>
<protein>
    <recommendedName>
        <fullName evidence="1">Thiol:disulfide interchange protein</fullName>
    </recommendedName>
</protein>
<sequence length="182" mass="19998">MSKIVVLLLTLLAPLISQAEAASMDSLLTQLEASSWVAEGAQEPQRVAYLFTDMACPYCARLWENMQPMINDADNVLQVRHIIVGLINPKRSFTQGAAVLGAPDPSAALAEHEEYYDDGGIRPLERVPDAIRSQIQSNTALMIGLGLQGTPTLIFQDKEGRWRVAPGMIGEADLRQQVFQLH</sequence>
<keyword evidence="1" id="KW-0676">Redox-active center</keyword>
<gene>
    <name evidence="3" type="primary">dsbG</name>
    <name evidence="3" type="ordered locus">ABO_0033</name>
</gene>
<keyword evidence="1" id="KW-0574">Periplasm</keyword>
<evidence type="ECO:0000259" key="2">
    <source>
        <dbReference type="Pfam" id="PF13098"/>
    </source>
</evidence>
<evidence type="ECO:0000256" key="1">
    <source>
        <dbReference type="RuleBase" id="RU364038"/>
    </source>
</evidence>
<dbReference type="SUPFAM" id="SSF52833">
    <property type="entry name" value="Thioredoxin-like"/>
    <property type="match status" value="1"/>
</dbReference>
<feature type="signal peptide" evidence="1">
    <location>
        <begin position="1"/>
        <end position="21"/>
    </location>
</feature>
<comment type="function">
    <text evidence="1">Required for disulfide bond formation in some periplasmic proteins. Acts by transferring its disulfide bond to other proteins and is reduced in the process.</text>
</comment>
<proteinExistence type="inferred from homology"/>
<feature type="domain" description="Thioredoxin-like fold" evidence="2">
    <location>
        <begin position="43"/>
        <end position="176"/>
    </location>
</feature>
<dbReference type="GO" id="GO:0042597">
    <property type="term" value="C:periplasmic space"/>
    <property type="evidence" value="ECO:0007669"/>
    <property type="project" value="UniProtKB-SubCell"/>
</dbReference>
<dbReference type="InterPro" id="IPR012336">
    <property type="entry name" value="Thioredoxin-like_fold"/>
</dbReference>
<comment type="subcellular location">
    <subcellularLocation>
        <location evidence="1">Periplasm</location>
    </subcellularLocation>
</comment>
<evidence type="ECO:0000313" key="4">
    <source>
        <dbReference type="Proteomes" id="UP000008871"/>
    </source>
</evidence>
<dbReference type="InterPro" id="IPR033954">
    <property type="entry name" value="DiS-bond_Isoase_DsbC/G"/>
</dbReference>
<dbReference type="AlphaFoldDB" id="Q0VTM7"/>
<accession>Q0VTM7</accession>
<dbReference type="KEGG" id="abo:ABO_0033"/>
<dbReference type="PANTHER" id="PTHR35272">
    <property type="entry name" value="THIOL:DISULFIDE INTERCHANGE PROTEIN DSBC-RELATED"/>
    <property type="match status" value="1"/>
</dbReference>